<dbReference type="GeneID" id="25278774"/>
<organism evidence="1 2">
    <name type="scientific">Exophiala aquamarina CBS 119918</name>
    <dbReference type="NCBI Taxonomy" id="1182545"/>
    <lineage>
        <taxon>Eukaryota</taxon>
        <taxon>Fungi</taxon>
        <taxon>Dikarya</taxon>
        <taxon>Ascomycota</taxon>
        <taxon>Pezizomycotina</taxon>
        <taxon>Eurotiomycetes</taxon>
        <taxon>Chaetothyriomycetidae</taxon>
        <taxon>Chaetothyriales</taxon>
        <taxon>Herpotrichiellaceae</taxon>
        <taxon>Exophiala</taxon>
    </lineage>
</organism>
<dbReference type="RefSeq" id="XP_013261587.1">
    <property type="nucleotide sequence ID" value="XM_013406133.1"/>
</dbReference>
<accession>A0A072PGV9</accession>
<evidence type="ECO:0000313" key="1">
    <source>
        <dbReference type="EMBL" id="KEF58997.1"/>
    </source>
</evidence>
<comment type="caution">
    <text evidence="1">The sequence shown here is derived from an EMBL/GenBank/DDBJ whole genome shotgun (WGS) entry which is preliminary data.</text>
</comment>
<dbReference type="AlphaFoldDB" id="A0A072PGV9"/>
<proteinExistence type="predicted"/>
<evidence type="ECO:0000313" key="2">
    <source>
        <dbReference type="Proteomes" id="UP000027920"/>
    </source>
</evidence>
<dbReference type="VEuPathDB" id="FungiDB:A1O9_03840"/>
<sequence length="142" mass="15719">MAGRERRIGSLGENDSGVLLPLYEGELNDLQRDIGPNLSKTNEIVFLHAALQLRSYYLLERSPKTALKEGILKAYRAALSLIEKCQQEETESKLLTCGPFLFQRGLCVACTFGLKVLRSEYAQLVDAEEGRKASNLGLLSDA</sequence>
<dbReference type="EMBL" id="AMGV01000003">
    <property type="protein sequence ID" value="KEF58997.1"/>
    <property type="molecule type" value="Genomic_DNA"/>
</dbReference>
<keyword evidence="2" id="KW-1185">Reference proteome</keyword>
<reference evidence="1 2" key="1">
    <citation type="submission" date="2013-03" db="EMBL/GenBank/DDBJ databases">
        <title>The Genome Sequence of Exophiala aquamarina CBS 119918.</title>
        <authorList>
            <consortium name="The Broad Institute Genomics Platform"/>
            <person name="Cuomo C."/>
            <person name="de Hoog S."/>
            <person name="Gorbushina A."/>
            <person name="Walker B."/>
            <person name="Young S.K."/>
            <person name="Zeng Q."/>
            <person name="Gargeya S."/>
            <person name="Fitzgerald M."/>
            <person name="Haas B."/>
            <person name="Abouelleil A."/>
            <person name="Allen A.W."/>
            <person name="Alvarado L."/>
            <person name="Arachchi H.M."/>
            <person name="Berlin A.M."/>
            <person name="Chapman S.B."/>
            <person name="Gainer-Dewar J."/>
            <person name="Goldberg J."/>
            <person name="Griggs A."/>
            <person name="Gujja S."/>
            <person name="Hansen M."/>
            <person name="Howarth C."/>
            <person name="Imamovic A."/>
            <person name="Ireland A."/>
            <person name="Larimer J."/>
            <person name="McCowan C."/>
            <person name="Murphy C."/>
            <person name="Pearson M."/>
            <person name="Poon T.W."/>
            <person name="Priest M."/>
            <person name="Roberts A."/>
            <person name="Saif S."/>
            <person name="Shea T."/>
            <person name="Sisk P."/>
            <person name="Sykes S."/>
            <person name="Wortman J."/>
            <person name="Nusbaum C."/>
            <person name="Birren B."/>
        </authorList>
    </citation>
    <scope>NUCLEOTIDE SEQUENCE [LARGE SCALE GENOMIC DNA]</scope>
    <source>
        <strain evidence="1 2">CBS 119918</strain>
    </source>
</reference>
<gene>
    <name evidence="1" type="ORF">A1O9_03840</name>
</gene>
<name>A0A072PGV9_9EURO</name>
<dbReference type="OrthoDB" id="3163292at2759"/>
<protein>
    <submittedName>
        <fullName evidence="1">Uncharacterized protein</fullName>
    </submittedName>
</protein>
<dbReference type="Proteomes" id="UP000027920">
    <property type="component" value="Unassembled WGS sequence"/>
</dbReference>
<dbReference type="HOGENOM" id="CLU_1815776_0_0_1"/>